<dbReference type="Gene3D" id="2.60.120.560">
    <property type="entry name" value="Exo-inulinase, domain 1"/>
    <property type="match status" value="1"/>
</dbReference>
<evidence type="ECO:0000259" key="1">
    <source>
        <dbReference type="Pfam" id="PF06439"/>
    </source>
</evidence>
<feature type="domain" description="3-keto-alpha-glucoside-1,2-lyase/3-keto-2-hydroxy-glucal hydratase" evidence="1">
    <location>
        <begin position="59"/>
        <end position="241"/>
    </location>
</feature>
<dbReference type="Pfam" id="PF06439">
    <property type="entry name" value="3keto-disac_hyd"/>
    <property type="match status" value="1"/>
</dbReference>
<dbReference type="GO" id="GO:0016787">
    <property type="term" value="F:hydrolase activity"/>
    <property type="evidence" value="ECO:0007669"/>
    <property type="project" value="InterPro"/>
</dbReference>
<dbReference type="Proteomes" id="UP000184231">
    <property type="component" value="Unassembled WGS sequence"/>
</dbReference>
<sequence length="243" mass="27613">MEINLEVSKTRKLVRRIKTWIDQFFTIKKNLLGKKCLVLILSIMGNLSCKAQPSTFTGSLFDSKTLKGWEVVNKENKKYWSVVDSVITGGDGITNIPTNTYLRTSDSYEDFEFRALFRLTGDHDTGLINSGIQYRSIIDGNKIIGYQADIGRGYWGDIYDEHRRAKLIGGDLSTLRYLLKEDGWNSYIIRCKGNKHELYINGVKTTEYMEKDPGIPSKGVIGIQLHSGGNAKIEFRNITITRL</sequence>
<dbReference type="STRING" id="558155.SAMN04487911_10364"/>
<dbReference type="InterPro" id="IPR010496">
    <property type="entry name" value="AL/BT2_dom"/>
</dbReference>
<organism evidence="2 3">
    <name type="scientific">Arenibacter nanhaiticus</name>
    <dbReference type="NCBI Taxonomy" id="558155"/>
    <lineage>
        <taxon>Bacteria</taxon>
        <taxon>Pseudomonadati</taxon>
        <taxon>Bacteroidota</taxon>
        <taxon>Flavobacteriia</taxon>
        <taxon>Flavobacteriales</taxon>
        <taxon>Flavobacteriaceae</taxon>
        <taxon>Arenibacter</taxon>
    </lineage>
</organism>
<proteinExistence type="predicted"/>
<dbReference type="EMBL" id="FQYX01000003">
    <property type="protein sequence ID" value="SHI55397.1"/>
    <property type="molecule type" value="Genomic_DNA"/>
</dbReference>
<keyword evidence="3" id="KW-1185">Reference proteome</keyword>
<evidence type="ECO:0000313" key="2">
    <source>
        <dbReference type="EMBL" id="SHI55397.1"/>
    </source>
</evidence>
<accession>A0A1M6C303</accession>
<reference evidence="2 3" key="1">
    <citation type="submission" date="2016-11" db="EMBL/GenBank/DDBJ databases">
        <authorList>
            <person name="Jaros S."/>
            <person name="Januszkiewicz K."/>
            <person name="Wedrychowicz H."/>
        </authorList>
    </citation>
    <scope>NUCLEOTIDE SEQUENCE [LARGE SCALE GENOMIC DNA]</scope>
    <source>
        <strain evidence="2 3">CGMCC 1.8863</strain>
    </source>
</reference>
<dbReference type="AlphaFoldDB" id="A0A1M6C303"/>
<gene>
    <name evidence="2" type="ORF">SAMN04487911_10364</name>
</gene>
<evidence type="ECO:0000313" key="3">
    <source>
        <dbReference type="Proteomes" id="UP000184231"/>
    </source>
</evidence>
<name>A0A1M6C303_9FLAO</name>
<dbReference type="RefSeq" id="WP_218616749.1">
    <property type="nucleotide sequence ID" value="NZ_FQYX01000003.1"/>
</dbReference>
<protein>
    <recommendedName>
        <fullName evidence="1">3-keto-alpha-glucoside-1,2-lyase/3-keto-2-hydroxy-glucal hydratase domain-containing protein</fullName>
    </recommendedName>
</protein>